<dbReference type="Proteomes" id="UP000683511">
    <property type="component" value="Chromosome"/>
</dbReference>
<feature type="compositionally biased region" description="Polar residues" evidence="1">
    <location>
        <begin position="134"/>
        <end position="170"/>
    </location>
</feature>
<keyword evidence="2" id="KW-0812">Transmembrane</keyword>
<keyword evidence="2" id="KW-0472">Membrane</keyword>
<dbReference type="AlphaFoldDB" id="A0A975TCH1"/>
<protein>
    <recommendedName>
        <fullName evidence="5">LapA family protein</fullName>
    </recommendedName>
</protein>
<feature type="region of interest" description="Disordered" evidence="1">
    <location>
        <begin position="77"/>
        <end position="219"/>
    </location>
</feature>
<proteinExistence type="predicted"/>
<dbReference type="KEGG" id="rsin:B6N60_04075"/>
<gene>
    <name evidence="3" type="ORF">B6N60_04075</name>
</gene>
<keyword evidence="2" id="KW-1133">Transmembrane helix</keyword>
<organism evidence="3 4">
    <name type="scientific">Richelia sinica FACHB-800</name>
    <dbReference type="NCBI Taxonomy" id="1357546"/>
    <lineage>
        <taxon>Bacteria</taxon>
        <taxon>Bacillati</taxon>
        <taxon>Cyanobacteriota</taxon>
        <taxon>Cyanophyceae</taxon>
        <taxon>Nostocales</taxon>
        <taxon>Nostocaceae</taxon>
        <taxon>Richelia</taxon>
    </lineage>
</organism>
<evidence type="ECO:0000313" key="3">
    <source>
        <dbReference type="EMBL" id="QXE25361.1"/>
    </source>
</evidence>
<feature type="transmembrane region" description="Helical" evidence="2">
    <location>
        <begin position="45"/>
        <end position="66"/>
    </location>
</feature>
<dbReference type="RefSeq" id="WP_190603888.1">
    <property type="nucleotide sequence ID" value="NZ_CP021056.1"/>
</dbReference>
<feature type="compositionally biased region" description="Polar residues" evidence="1">
    <location>
        <begin position="101"/>
        <end position="113"/>
    </location>
</feature>
<feature type="compositionally biased region" description="Acidic residues" evidence="1">
    <location>
        <begin position="194"/>
        <end position="213"/>
    </location>
</feature>
<evidence type="ECO:0000256" key="2">
    <source>
        <dbReference type="SAM" id="Phobius"/>
    </source>
</evidence>
<keyword evidence="4" id="KW-1185">Reference proteome</keyword>
<name>A0A975TCH1_9NOST</name>
<evidence type="ECO:0008006" key="5">
    <source>
        <dbReference type="Google" id="ProtNLM"/>
    </source>
</evidence>
<accession>A0A975TCH1</accession>
<evidence type="ECO:0000313" key="4">
    <source>
        <dbReference type="Proteomes" id="UP000683511"/>
    </source>
</evidence>
<dbReference type="EMBL" id="CP021056">
    <property type="protein sequence ID" value="QXE25361.1"/>
    <property type="molecule type" value="Genomic_DNA"/>
</dbReference>
<feature type="compositionally biased region" description="Acidic residues" evidence="1">
    <location>
        <begin position="114"/>
        <end position="129"/>
    </location>
</feature>
<evidence type="ECO:0000256" key="1">
    <source>
        <dbReference type="SAM" id="MobiDB-lite"/>
    </source>
</evidence>
<sequence>MPIIRLILLVAVLGGLTLLLVQNWSPVLPLVFLGVQTKPLPLALWILFSTFAGGFTSVLITILGKFTGYGMAVEPKTSVKKTPTSTRVNPRPVEPPIYSRTPPSSQREYTTNQEFDDWDSNSNQDDWDFDGQSPIDNPKTSESQPQPKNTPQSGVYSYSAQEPKNTSVGKTESIYDADYRVIIPPFNPPSTEKAEEEDDWGDLFADDDFEDDQDSARRR</sequence>
<reference evidence="3" key="1">
    <citation type="submission" date="2017-04" db="EMBL/GenBank/DDBJ databases">
        <title>Genome deletions in a multicellular cyanobacterial endosymbiont for morphological adaptation in marine diatoms.</title>
        <authorList>
            <person name="Wang Y."/>
            <person name="Gao H."/>
            <person name="Li R."/>
            <person name="Xu X."/>
        </authorList>
    </citation>
    <scope>NUCLEOTIDE SEQUENCE</scope>
    <source>
        <strain evidence="3">FACHB 800</strain>
    </source>
</reference>